<reference evidence="1 2" key="1">
    <citation type="submission" date="2012-12" db="EMBL/GenBank/DDBJ databases">
        <title>Novel taxa of Listeriaceae from agricultural environments in the United States.</title>
        <authorList>
            <person name="den Bakker H.C."/>
            <person name="Allred A."/>
            <person name="Warchocki S."/>
            <person name="Wright E.M."/>
            <person name="Burrell A."/>
            <person name="Nightingale K.K."/>
            <person name="Kephart D."/>
            <person name="Wiedmann M."/>
        </authorList>
    </citation>
    <scope>NUCLEOTIDE SEQUENCE [LARGE SCALE GENOMIC DNA]</scope>
    <source>
        <strain evidence="1 2">FSL S10-1203</strain>
    </source>
</reference>
<evidence type="ECO:0000313" key="2">
    <source>
        <dbReference type="Proteomes" id="UP000019241"/>
    </source>
</evidence>
<protein>
    <submittedName>
        <fullName evidence="1">Amino-terminal domain-containing protein</fullName>
    </submittedName>
</protein>
<gene>
    <name evidence="1" type="ORF">MCOL2_02766</name>
</gene>
<accession>W7E1T2</accession>
<proteinExistence type="predicted"/>
<dbReference type="Proteomes" id="UP000019241">
    <property type="component" value="Unassembled WGS sequence"/>
</dbReference>
<dbReference type="Gene3D" id="2.60.40.1500">
    <property type="entry name" value="Glycosyl hydrolase domain, family 39"/>
    <property type="match status" value="1"/>
</dbReference>
<comment type="caution">
    <text evidence="1">The sequence shown here is derived from an EMBL/GenBank/DDBJ whole genome shotgun (WGS) entry which is preliminary data.</text>
</comment>
<name>W7E1T2_9LIST</name>
<organism evidence="1 2">
    <name type="scientific">Listeria fleischmannii FSL S10-1203</name>
    <dbReference type="NCBI Taxonomy" id="1265822"/>
    <lineage>
        <taxon>Bacteria</taxon>
        <taxon>Bacillati</taxon>
        <taxon>Bacillota</taxon>
        <taxon>Bacilli</taxon>
        <taxon>Bacillales</taxon>
        <taxon>Listeriaceae</taxon>
        <taxon>Listeria</taxon>
    </lineage>
</organism>
<dbReference type="PATRIC" id="fig|1265822.4.peg.566"/>
<dbReference type="AlphaFoldDB" id="W7E1T2"/>
<dbReference type="EMBL" id="AODM01000009">
    <property type="protein sequence ID" value="EUJ63951.1"/>
    <property type="molecule type" value="Genomic_DNA"/>
</dbReference>
<evidence type="ECO:0000313" key="1">
    <source>
        <dbReference type="EMBL" id="EUJ63951.1"/>
    </source>
</evidence>
<sequence length="85" mass="10079">MQIKGMIAGEYQVCKWQFDRDNGALYSKYWQLNSKHGLDKEILDYIVDASQPTLTVSDEVISDDWSFYAYLDLNAIHFYEFRRTI</sequence>